<dbReference type="RefSeq" id="WP_344586547.1">
    <property type="nucleotide sequence ID" value="NZ_BAAARW010000001.1"/>
</dbReference>
<protein>
    <recommendedName>
        <fullName evidence="4">Resolvase/invertase-type recombinase catalytic domain-containing protein</fullName>
    </recommendedName>
</protein>
<keyword evidence="3" id="KW-1185">Reference proteome</keyword>
<evidence type="ECO:0000313" key="3">
    <source>
        <dbReference type="Proteomes" id="UP001501231"/>
    </source>
</evidence>
<evidence type="ECO:0000313" key="2">
    <source>
        <dbReference type="EMBL" id="GAA2398577.1"/>
    </source>
</evidence>
<accession>A0ABN3I9Q2</accession>
<reference evidence="2 3" key="1">
    <citation type="journal article" date="2019" name="Int. J. Syst. Evol. Microbiol.">
        <title>The Global Catalogue of Microorganisms (GCM) 10K type strain sequencing project: providing services to taxonomists for standard genome sequencing and annotation.</title>
        <authorList>
            <consortium name="The Broad Institute Genomics Platform"/>
            <consortium name="The Broad Institute Genome Sequencing Center for Infectious Disease"/>
            <person name="Wu L."/>
            <person name="Ma J."/>
        </authorList>
    </citation>
    <scope>NUCLEOTIDE SEQUENCE [LARGE SCALE GENOMIC DNA]</scope>
    <source>
        <strain evidence="2 3">JCM 3325</strain>
    </source>
</reference>
<feature type="region of interest" description="Disordered" evidence="1">
    <location>
        <begin position="28"/>
        <end position="49"/>
    </location>
</feature>
<gene>
    <name evidence="2" type="ORF">GCM10010191_01650</name>
</gene>
<dbReference type="EMBL" id="BAAARW010000001">
    <property type="protein sequence ID" value="GAA2398577.1"/>
    <property type="molecule type" value="Genomic_DNA"/>
</dbReference>
<dbReference type="Proteomes" id="UP001501231">
    <property type="component" value="Unassembled WGS sequence"/>
</dbReference>
<comment type="caution">
    <text evidence="2">The sequence shown here is derived from an EMBL/GenBank/DDBJ whole genome shotgun (WGS) entry which is preliminary data.</text>
</comment>
<proteinExistence type="predicted"/>
<organism evidence="2 3">
    <name type="scientific">Actinomadura vinacea</name>
    <dbReference type="NCBI Taxonomy" id="115336"/>
    <lineage>
        <taxon>Bacteria</taxon>
        <taxon>Bacillati</taxon>
        <taxon>Actinomycetota</taxon>
        <taxon>Actinomycetes</taxon>
        <taxon>Streptosporangiales</taxon>
        <taxon>Thermomonosporaceae</taxon>
        <taxon>Actinomadura</taxon>
    </lineage>
</organism>
<evidence type="ECO:0008006" key="4">
    <source>
        <dbReference type="Google" id="ProtNLM"/>
    </source>
</evidence>
<sequence>MTPESRRAGKAFSLGRLDVESVPLPTVIELGGGGEPMRRKANAPRGDTASRFPGIVTGFLRASRQVVSIGFKPDRLNEDAWELLDQTQAFIATRLDGVLAIHDDGVYDRDLQRQVGLGRS</sequence>
<evidence type="ECO:0000256" key="1">
    <source>
        <dbReference type="SAM" id="MobiDB-lite"/>
    </source>
</evidence>
<name>A0ABN3I9Q2_9ACTN</name>